<reference evidence="8 9" key="1">
    <citation type="submission" date="2019-02" db="EMBL/GenBank/DDBJ databases">
        <title>Deep-cultivation of Planctomycetes and their phenomic and genomic characterization uncovers novel biology.</title>
        <authorList>
            <person name="Wiegand S."/>
            <person name="Jogler M."/>
            <person name="Boedeker C."/>
            <person name="Pinto D."/>
            <person name="Vollmers J."/>
            <person name="Rivas-Marin E."/>
            <person name="Kohn T."/>
            <person name="Peeters S.H."/>
            <person name="Heuer A."/>
            <person name="Rast P."/>
            <person name="Oberbeckmann S."/>
            <person name="Bunk B."/>
            <person name="Jeske O."/>
            <person name="Meyerdierks A."/>
            <person name="Storesund J.E."/>
            <person name="Kallscheuer N."/>
            <person name="Luecker S."/>
            <person name="Lage O.M."/>
            <person name="Pohl T."/>
            <person name="Merkel B.J."/>
            <person name="Hornburger P."/>
            <person name="Mueller R.-W."/>
            <person name="Bruemmer F."/>
            <person name="Labrenz M."/>
            <person name="Spormann A.M."/>
            <person name="Op den Camp H."/>
            <person name="Overmann J."/>
            <person name="Amann R."/>
            <person name="Jetten M.S.M."/>
            <person name="Mascher T."/>
            <person name="Medema M.H."/>
            <person name="Devos D.P."/>
            <person name="Kaster A.-K."/>
            <person name="Ovreas L."/>
            <person name="Rohde M."/>
            <person name="Galperin M.Y."/>
            <person name="Jogler C."/>
        </authorList>
    </citation>
    <scope>NUCLEOTIDE SEQUENCE [LARGE SCALE GENOMIC DNA]</scope>
    <source>
        <strain evidence="8 9">Pla85_3_4</strain>
    </source>
</reference>
<comment type="subcellular location">
    <subcellularLocation>
        <location evidence="1">Cell outer membrane</location>
    </subcellularLocation>
</comment>
<evidence type="ECO:0000256" key="5">
    <source>
        <dbReference type="ARBA" id="ARBA00023237"/>
    </source>
</evidence>
<dbReference type="OrthoDB" id="234964at2"/>
<dbReference type="AlphaFoldDB" id="A0A518E4M0"/>
<feature type="region of interest" description="Disordered" evidence="6">
    <location>
        <begin position="29"/>
        <end position="82"/>
    </location>
</feature>
<dbReference type="RefSeq" id="WP_145058706.1">
    <property type="nucleotide sequence ID" value="NZ_CP036433.1"/>
</dbReference>
<dbReference type="Proteomes" id="UP000317648">
    <property type="component" value="Chromosome"/>
</dbReference>
<feature type="compositionally biased region" description="Pro residues" evidence="6">
    <location>
        <begin position="33"/>
        <end position="43"/>
    </location>
</feature>
<dbReference type="InterPro" id="IPR051906">
    <property type="entry name" value="TolC-like"/>
</dbReference>
<evidence type="ECO:0000313" key="8">
    <source>
        <dbReference type="EMBL" id="QDU99018.1"/>
    </source>
</evidence>
<evidence type="ECO:0000256" key="6">
    <source>
        <dbReference type="SAM" id="MobiDB-lite"/>
    </source>
</evidence>
<proteinExistence type="predicted"/>
<dbReference type="GO" id="GO:0015288">
    <property type="term" value="F:porin activity"/>
    <property type="evidence" value="ECO:0007669"/>
    <property type="project" value="TreeGrafter"/>
</dbReference>
<dbReference type="SUPFAM" id="SSF56954">
    <property type="entry name" value="Outer membrane efflux proteins (OEP)"/>
    <property type="match status" value="1"/>
</dbReference>
<sequence length="677" mass="74887" precursor="true">MNWNFINTRILLAGGFTLWLATTAMAQPHGAWSPPPLPAPPASASPYPGSDQQPVRLPPVEDDFRPGHSSAPRVTSLPEILPLPPMSQVPATRIAPSDSSVPPAVAPLRTRPIGGAGGATSYVLPPLPEDQAVPDYASLDYDTQHPVKPETDMPASFVPWWQPATTRPLRNPTEGMAVDANSLVVDALRYSAQVRAISDNALITQASITRAAAEFDVHTFMESKFIRTSIPTGSTLEAGFNVPRLREEDGYIRAGVRKKNSLGGSFEVSQQAGLRDSNSQFFFPGQQANSRLTLGYNQPLLNGAGKAYNNSLVVLANIDTRVAANRTAAELQDHLLEVTEAMWELYQQRTVLLQKQRHLERAQVIYERLAQRRGIDSLESQVLRARAAVSLRRAELIRAGTAIRNAEARVRALVNSPDMLSNRQTELVPVEPPIHNFIPVSMDEAIYLALENRPEINTATKEIQAARVRLNVAENELMPVLDLVLETYVSGLRGQYNVGRSWADQFAVGEPSYTAGLVFEVPYQRRAAKANFQRRQIELRQLSSRLQVAIETLHADVEVAVREVETAYREMQARYVSMAAADSDVCYLQRRWEELPGDDRAASFLLADLLDAQDRLVLEEFGFSRSHVDYTLSLTRLKRATGTLLQYEEIELVKTEADCLPVIEFQKAFAAPPTAGP</sequence>
<dbReference type="PANTHER" id="PTHR30026:SF23">
    <property type="entry name" value="TO APRF-PUTATIVE OUTER MEMBRANE EFFLUX PROTEIN OR SECRETED ALKALINE PHOSPHATASE-RELATED"/>
    <property type="match status" value="1"/>
</dbReference>
<evidence type="ECO:0000256" key="1">
    <source>
        <dbReference type="ARBA" id="ARBA00004442"/>
    </source>
</evidence>
<dbReference type="GO" id="GO:0009279">
    <property type="term" value="C:cell outer membrane"/>
    <property type="evidence" value="ECO:0007669"/>
    <property type="project" value="UniProtKB-SubCell"/>
</dbReference>
<keyword evidence="4" id="KW-0472">Membrane</keyword>
<evidence type="ECO:0000256" key="7">
    <source>
        <dbReference type="SAM" id="SignalP"/>
    </source>
</evidence>
<organism evidence="8 9">
    <name type="scientific">Lignipirellula cremea</name>
    <dbReference type="NCBI Taxonomy" id="2528010"/>
    <lineage>
        <taxon>Bacteria</taxon>
        <taxon>Pseudomonadati</taxon>
        <taxon>Planctomycetota</taxon>
        <taxon>Planctomycetia</taxon>
        <taxon>Pirellulales</taxon>
        <taxon>Pirellulaceae</taxon>
        <taxon>Lignipirellula</taxon>
    </lineage>
</organism>
<dbReference type="GO" id="GO:1990281">
    <property type="term" value="C:efflux pump complex"/>
    <property type="evidence" value="ECO:0007669"/>
    <property type="project" value="TreeGrafter"/>
</dbReference>
<keyword evidence="7" id="KW-0732">Signal</keyword>
<dbReference type="PANTHER" id="PTHR30026">
    <property type="entry name" value="OUTER MEMBRANE PROTEIN TOLC"/>
    <property type="match status" value="1"/>
</dbReference>
<dbReference type="KEGG" id="lcre:Pla8534_69290"/>
<feature type="signal peptide" evidence="7">
    <location>
        <begin position="1"/>
        <end position="26"/>
    </location>
</feature>
<keyword evidence="3" id="KW-0812">Transmembrane</keyword>
<protein>
    <submittedName>
        <fullName evidence="8">Outer membrane efflux protein</fullName>
    </submittedName>
</protein>
<keyword evidence="2" id="KW-1134">Transmembrane beta strand</keyword>
<keyword evidence="5" id="KW-0998">Cell outer membrane</keyword>
<dbReference type="Gene3D" id="1.20.1600.10">
    <property type="entry name" value="Outer membrane efflux proteins (OEP)"/>
    <property type="match status" value="1"/>
</dbReference>
<evidence type="ECO:0000256" key="2">
    <source>
        <dbReference type="ARBA" id="ARBA00022452"/>
    </source>
</evidence>
<dbReference type="EMBL" id="CP036433">
    <property type="protein sequence ID" value="QDU99018.1"/>
    <property type="molecule type" value="Genomic_DNA"/>
</dbReference>
<dbReference type="GO" id="GO:0015562">
    <property type="term" value="F:efflux transmembrane transporter activity"/>
    <property type="evidence" value="ECO:0007669"/>
    <property type="project" value="InterPro"/>
</dbReference>
<evidence type="ECO:0000313" key="9">
    <source>
        <dbReference type="Proteomes" id="UP000317648"/>
    </source>
</evidence>
<accession>A0A518E4M0</accession>
<evidence type="ECO:0000256" key="3">
    <source>
        <dbReference type="ARBA" id="ARBA00022692"/>
    </source>
</evidence>
<gene>
    <name evidence="8" type="ORF">Pla8534_69290</name>
</gene>
<feature type="chain" id="PRO_5021909536" evidence="7">
    <location>
        <begin position="27"/>
        <end position="677"/>
    </location>
</feature>
<evidence type="ECO:0000256" key="4">
    <source>
        <dbReference type="ARBA" id="ARBA00023136"/>
    </source>
</evidence>
<keyword evidence="9" id="KW-1185">Reference proteome</keyword>
<name>A0A518E4M0_9BACT</name>